<gene>
    <name evidence="2" type="ORF">HJG63_009949</name>
</gene>
<evidence type="ECO:0000256" key="1">
    <source>
        <dbReference type="SAM" id="MobiDB-lite"/>
    </source>
</evidence>
<dbReference type="EMBL" id="JACASE010000018">
    <property type="protein sequence ID" value="KAF6395392.1"/>
    <property type="molecule type" value="Genomic_DNA"/>
</dbReference>
<name>A0A7J8B9Q8_ROUAE</name>
<comment type="caution">
    <text evidence="2">The sequence shown here is derived from an EMBL/GenBank/DDBJ whole genome shotgun (WGS) entry which is preliminary data.</text>
</comment>
<evidence type="ECO:0000313" key="2">
    <source>
        <dbReference type="EMBL" id="KAF6395392.1"/>
    </source>
</evidence>
<keyword evidence="3" id="KW-1185">Reference proteome</keyword>
<accession>A0A7J8B9Q8</accession>
<dbReference type="AlphaFoldDB" id="A0A7J8B9Q8"/>
<reference evidence="2 3" key="1">
    <citation type="journal article" date="2020" name="Nature">
        <title>Six reference-quality genomes reveal evolution of bat adaptations.</title>
        <authorList>
            <person name="Jebb D."/>
            <person name="Huang Z."/>
            <person name="Pippel M."/>
            <person name="Hughes G.M."/>
            <person name="Lavrichenko K."/>
            <person name="Devanna P."/>
            <person name="Winkler S."/>
            <person name="Jermiin L.S."/>
            <person name="Skirmuntt E.C."/>
            <person name="Katzourakis A."/>
            <person name="Burkitt-Gray L."/>
            <person name="Ray D.A."/>
            <person name="Sullivan K.A.M."/>
            <person name="Roscito J.G."/>
            <person name="Kirilenko B.M."/>
            <person name="Davalos L.M."/>
            <person name="Corthals A.P."/>
            <person name="Power M.L."/>
            <person name="Jones G."/>
            <person name="Ransome R.D."/>
            <person name="Dechmann D.K.N."/>
            <person name="Locatelli A.G."/>
            <person name="Puechmaille S.J."/>
            <person name="Fedrigo O."/>
            <person name="Jarvis E.D."/>
            <person name="Hiller M."/>
            <person name="Vernes S.C."/>
            <person name="Myers E.W."/>
            <person name="Teeling E.C."/>
        </authorList>
    </citation>
    <scope>NUCLEOTIDE SEQUENCE [LARGE SCALE GENOMIC DNA]</scope>
    <source>
        <strain evidence="2">MRouAeg1</strain>
        <tissue evidence="2">Muscle</tissue>
    </source>
</reference>
<organism evidence="2 3">
    <name type="scientific">Rousettus aegyptiacus</name>
    <name type="common">Egyptian fruit bat</name>
    <name type="synonym">Pteropus aegyptiacus</name>
    <dbReference type="NCBI Taxonomy" id="9407"/>
    <lineage>
        <taxon>Eukaryota</taxon>
        <taxon>Metazoa</taxon>
        <taxon>Chordata</taxon>
        <taxon>Craniata</taxon>
        <taxon>Vertebrata</taxon>
        <taxon>Euteleostomi</taxon>
        <taxon>Mammalia</taxon>
        <taxon>Eutheria</taxon>
        <taxon>Laurasiatheria</taxon>
        <taxon>Chiroptera</taxon>
        <taxon>Yinpterochiroptera</taxon>
        <taxon>Pteropodoidea</taxon>
        <taxon>Pteropodidae</taxon>
        <taxon>Rousettinae</taxon>
        <taxon>Rousettus</taxon>
    </lineage>
</organism>
<evidence type="ECO:0000313" key="3">
    <source>
        <dbReference type="Proteomes" id="UP000593571"/>
    </source>
</evidence>
<proteinExistence type="predicted"/>
<feature type="region of interest" description="Disordered" evidence="1">
    <location>
        <begin position="1"/>
        <end position="124"/>
    </location>
</feature>
<protein>
    <submittedName>
        <fullName evidence="2">Uncharacterized protein</fullName>
    </submittedName>
</protein>
<feature type="compositionally biased region" description="Basic and acidic residues" evidence="1">
    <location>
        <begin position="114"/>
        <end position="124"/>
    </location>
</feature>
<dbReference type="Proteomes" id="UP000593571">
    <property type="component" value="Unassembled WGS sequence"/>
</dbReference>
<sequence>MSGSESSRAAGQGRDVRALRAVTAQRPGARACLLSHKPALKSASWTEGKGGAPASRGPASRACKSGLLPAAQSPSQSPPPTPLHPALCPRGVQEPRRLASGTRTFKKTMPALRICERPREGTHR</sequence>